<organism evidence="2">
    <name type="scientific">Phallusia mammillata</name>
    <dbReference type="NCBI Taxonomy" id="59560"/>
    <lineage>
        <taxon>Eukaryota</taxon>
        <taxon>Metazoa</taxon>
        <taxon>Chordata</taxon>
        <taxon>Tunicata</taxon>
        <taxon>Ascidiacea</taxon>
        <taxon>Phlebobranchia</taxon>
        <taxon>Ascidiidae</taxon>
        <taxon>Phallusia</taxon>
    </lineage>
</organism>
<protein>
    <submittedName>
        <fullName evidence="2">Glomulin</fullName>
    </submittedName>
</protein>
<dbReference type="AlphaFoldDB" id="A0A6F9DDV5"/>
<accession>A0A6F9DDV5</accession>
<evidence type="ECO:0000256" key="1">
    <source>
        <dbReference type="SAM" id="SignalP"/>
    </source>
</evidence>
<feature type="chain" id="PRO_5026338711" evidence="1">
    <location>
        <begin position="21"/>
        <end position="295"/>
    </location>
</feature>
<feature type="signal peptide" evidence="1">
    <location>
        <begin position="1"/>
        <end position="20"/>
    </location>
</feature>
<dbReference type="PANTHER" id="PTHR15430:SF1">
    <property type="entry name" value="GLOMULIN"/>
    <property type="match status" value="1"/>
</dbReference>
<dbReference type="Pfam" id="PF08568">
    <property type="entry name" value="Kinetochor_Ybp2"/>
    <property type="match status" value="1"/>
</dbReference>
<dbReference type="PANTHER" id="PTHR15430">
    <property type="entry name" value="GLOMULIN"/>
    <property type="match status" value="1"/>
</dbReference>
<gene>
    <name evidence="2" type="primary">Glmn</name>
</gene>
<keyword evidence="1" id="KW-0732">Signal</keyword>
<sequence length="295" mass="33692">MNVQFAFSCCISAILTFLKATNPTKVHKGLTICRFVTNRLEPLSLQSSYLTQELKIVHIQHPARSLLEAAVSIATQCPSKTLRQRSAQFLTKFVNKFAWSDRFHLVFYLINTVEHSGVVGHMTVYFKDKLAEILQGEPPLGSHVFLKPSNFEKLLRKCIALPQGSETDLLSEYDRIMASLNLLRFLFLRDTNNKTGIWEQVPTIEIQFLNLLRTDINLSRMHFREELKKQSLPVKGEQAPTPEFTINGVSLPSLPPKHRVQMLQSAIHSFDMMQTVCIRVQEIMDKKPTELQTAP</sequence>
<dbReference type="InterPro" id="IPR013877">
    <property type="entry name" value="YAP-bd/ALF4/Glomulin"/>
</dbReference>
<dbReference type="GO" id="GO:0005737">
    <property type="term" value="C:cytoplasm"/>
    <property type="evidence" value="ECO:0007669"/>
    <property type="project" value="TreeGrafter"/>
</dbReference>
<dbReference type="EMBL" id="LR785457">
    <property type="protein sequence ID" value="CAB3249334.1"/>
    <property type="molecule type" value="mRNA"/>
</dbReference>
<dbReference type="GO" id="GO:0055105">
    <property type="term" value="F:ubiquitin-protein transferase inhibitor activity"/>
    <property type="evidence" value="ECO:0007669"/>
    <property type="project" value="TreeGrafter"/>
</dbReference>
<name>A0A6F9DDV5_9ASCI</name>
<evidence type="ECO:0000313" key="2">
    <source>
        <dbReference type="EMBL" id="CAB3249334.1"/>
    </source>
</evidence>
<dbReference type="InterPro" id="IPR019516">
    <property type="entry name" value="Glomulin/ALF4"/>
</dbReference>
<proteinExistence type="evidence at transcript level"/>
<reference evidence="2" key="1">
    <citation type="submission" date="2020-04" db="EMBL/GenBank/DDBJ databases">
        <authorList>
            <person name="Neveu A P."/>
        </authorList>
    </citation>
    <scope>NUCLEOTIDE SEQUENCE</scope>
    <source>
        <tissue evidence="2">Whole embryo</tissue>
    </source>
</reference>